<evidence type="ECO:0000256" key="7">
    <source>
        <dbReference type="ARBA" id="ARBA00023277"/>
    </source>
</evidence>
<feature type="site" description="Important for activity" evidence="8">
    <location>
        <position position="8"/>
    </location>
</feature>
<feature type="active site" description="Proton acceptor" evidence="8">
    <location>
        <position position="240"/>
    </location>
</feature>
<evidence type="ECO:0000256" key="5">
    <source>
        <dbReference type="ARBA" id="ARBA00022777"/>
    </source>
</evidence>
<proteinExistence type="inferred from homology"/>
<dbReference type="Pfam" id="PF00370">
    <property type="entry name" value="FGGY_N"/>
    <property type="match status" value="1"/>
</dbReference>
<sequence length="514" mass="53309">MACFVGIDLGTSACKTLAIDENGRVLARGSAEYQLSTPRPGWAEQSPDDWQAGCDRAMRQLVAALPPGAVVQAIGLSGQMHGLVALDKDDRAIRPAILWCDNRTEAQCATLTERVGGLEALVGLTGNRMLPGFTAGKLLWLREHEPETLDRMRRFLLPKDALRLDMTGVHATDVSDASGTGLFDVRARSWSRPMLDAVGLTPEQVPAAFESHEVTGRLRPVTAARWGLPPGVPVVAGGGDSVIQTTSMGVIDPGVVGVTIGTAGLVGASVASCPDNPGARLQVSCGNAPGRWHVMGVTLNGGGAFQWWRDAVAALPGETPDFDTLVALAEQVPCGAGGLLFLPYLMGERCPHVAPDARGAWIGLTRGHDIRHMTRAVMEGVLLNTRSILDVVAASGVAWESLRVSGGATASPAWLQMLADVTGQEVATVTAAAEGGAYGAALLAGVGAGRWSSLEEAVTLIATTSITTPRAAAAATYDRLHPIHAALFGSLGGAIASLTAFDAASRPDQGASSC</sequence>
<keyword evidence="2 8" id="KW-0859">Xylose metabolism</keyword>
<dbReference type="GO" id="GO:0005524">
    <property type="term" value="F:ATP binding"/>
    <property type="evidence" value="ECO:0007669"/>
    <property type="project" value="UniProtKB-UniRule"/>
</dbReference>
<evidence type="ECO:0000259" key="11">
    <source>
        <dbReference type="Pfam" id="PF00370"/>
    </source>
</evidence>
<dbReference type="InterPro" id="IPR018484">
    <property type="entry name" value="FGGY_N"/>
</dbReference>
<comment type="similarity">
    <text evidence="1 8 9">Belongs to the FGGY kinase family.</text>
</comment>
<dbReference type="PROSITE" id="PS00933">
    <property type="entry name" value="FGGY_KINASES_1"/>
    <property type="match status" value="1"/>
</dbReference>
<dbReference type="PANTHER" id="PTHR43095">
    <property type="entry name" value="SUGAR KINASE"/>
    <property type="match status" value="1"/>
</dbReference>
<dbReference type="InterPro" id="IPR000577">
    <property type="entry name" value="Carb_kinase_FGGY"/>
</dbReference>
<dbReference type="SUPFAM" id="SSF53067">
    <property type="entry name" value="Actin-like ATPase domain"/>
    <property type="match status" value="2"/>
</dbReference>
<dbReference type="InterPro" id="IPR050406">
    <property type="entry name" value="FGGY_Carb_Kinase"/>
</dbReference>
<accession>A0A6M8HW63</accession>
<keyword evidence="14" id="KW-1185">Reference proteome</keyword>
<evidence type="ECO:0000313" key="13">
    <source>
        <dbReference type="EMBL" id="QKE92783.1"/>
    </source>
</evidence>
<comment type="function">
    <text evidence="8">Catalyzes the phosphorylation of D-xylulose to D-xylulose 5-phosphate.</text>
</comment>
<dbReference type="CDD" id="cd07808">
    <property type="entry name" value="ASKHA_NBD_FGGY_EcXK-like"/>
    <property type="match status" value="1"/>
</dbReference>
<dbReference type="InterPro" id="IPR043129">
    <property type="entry name" value="ATPase_NBD"/>
</dbReference>
<keyword evidence="4 8" id="KW-0547">Nucleotide-binding</keyword>
<dbReference type="Proteomes" id="UP000500767">
    <property type="component" value="Chromosome"/>
</dbReference>
<dbReference type="HAMAP" id="MF_02220">
    <property type="entry name" value="XylB"/>
    <property type="match status" value="1"/>
</dbReference>
<gene>
    <name evidence="8 10 13" type="primary">xylB</name>
    <name evidence="13" type="ORF">HN018_18130</name>
</gene>
<feature type="binding site" evidence="8">
    <location>
        <begin position="80"/>
        <end position="81"/>
    </location>
    <ligand>
        <name>substrate</name>
    </ligand>
</feature>
<reference evidence="13 14" key="1">
    <citation type="journal article" date="2014" name="World J. Microbiol. Biotechnol.">
        <title>Biodiversity and physiological characteristics of Antarctic and Arctic lichens-associated bacteria.</title>
        <authorList>
            <person name="Lee Y.M."/>
            <person name="Kim E.H."/>
            <person name="Lee H.K."/>
            <person name="Hong S.G."/>
        </authorList>
    </citation>
    <scope>NUCLEOTIDE SEQUENCE [LARGE SCALE GENOMIC DNA]</scope>
    <source>
        <strain evidence="13 14">PAMC 26569</strain>
    </source>
</reference>
<comment type="catalytic activity">
    <reaction evidence="8 10">
        <text>D-xylulose + ATP = D-xylulose 5-phosphate + ADP + H(+)</text>
        <dbReference type="Rhea" id="RHEA:10964"/>
        <dbReference type="ChEBI" id="CHEBI:15378"/>
        <dbReference type="ChEBI" id="CHEBI:17140"/>
        <dbReference type="ChEBI" id="CHEBI:30616"/>
        <dbReference type="ChEBI" id="CHEBI:57737"/>
        <dbReference type="ChEBI" id="CHEBI:456216"/>
        <dbReference type="EC" id="2.7.1.17"/>
    </reaction>
</comment>
<name>A0A6M8HW63_9PROT</name>
<feature type="domain" description="Carbohydrate kinase FGGY N-terminal" evidence="11">
    <location>
        <begin position="4"/>
        <end position="243"/>
    </location>
</feature>
<evidence type="ECO:0000256" key="8">
    <source>
        <dbReference type="HAMAP-Rule" id="MF_02220"/>
    </source>
</evidence>
<evidence type="ECO:0000313" key="14">
    <source>
        <dbReference type="Proteomes" id="UP000500767"/>
    </source>
</evidence>
<keyword evidence="6 8" id="KW-0067">ATP-binding</keyword>
<evidence type="ECO:0000256" key="2">
    <source>
        <dbReference type="ARBA" id="ARBA00022629"/>
    </source>
</evidence>
<dbReference type="Pfam" id="PF02782">
    <property type="entry name" value="FGGY_C"/>
    <property type="match status" value="1"/>
</dbReference>
<dbReference type="InterPro" id="IPR018483">
    <property type="entry name" value="Carb_kinase_FGGY_CS"/>
</dbReference>
<dbReference type="EMBL" id="CP053708">
    <property type="protein sequence ID" value="QKE92783.1"/>
    <property type="molecule type" value="Genomic_DNA"/>
</dbReference>
<dbReference type="InterPro" id="IPR006000">
    <property type="entry name" value="Xylulokinase"/>
</dbReference>
<dbReference type="EC" id="2.7.1.17" evidence="8 10"/>
<dbReference type="Gene3D" id="3.30.420.40">
    <property type="match status" value="2"/>
</dbReference>
<dbReference type="NCBIfam" id="TIGR01312">
    <property type="entry name" value="XylB"/>
    <property type="match status" value="1"/>
</dbReference>
<protein>
    <recommendedName>
        <fullName evidence="8 10">Xylulose kinase</fullName>
        <shortName evidence="8 10">Xylulokinase</shortName>
        <ecNumber evidence="8 10">2.7.1.17</ecNumber>
    </recommendedName>
</protein>
<organism evidence="13 14">
    <name type="scientific">Lichenicola cladoniae</name>
    <dbReference type="NCBI Taxonomy" id="1484109"/>
    <lineage>
        <taxon>Bacteria</taxon>
        <taxon>Pseudomonadati</taxon>
        <taxon>Pseudomonadota</taxon>
        <taxon>Alphaproteobacteria</taxon>
        <taxon>Acetobacterales</taxon>
        <taxon>Acetobacteraceae</taxon>
        <taxon>Lichenicola</taxon>
    </lineage>
</organism>
<keyword evidence="3 8" id="KW-0808">Transferase</keyword>
<evidence type="ECO:0000256" key="1">
    <source>
        <dbReference type="ARBA" id="ARBA00009156"/>
    </source>
</evidence>
<dbReference type="AlphaFoldDB" id="A0A6M8HW63"/>
<evidence type="ECO:0000256" key="3">
    <source>
        <dbReference type="ARBA" id="ARBA00022679"/>
    </source>
</evidence>
<evidence type="ECO:0000256" key="6">
    <source>
        <dbReference type="ARBA" id="ARBA00022840"/>
    </source>
</evidence>
<keyword evidence="5 8" id="KW-0418">Kinase</keyword>
<evidence type="ECO:0000256" key="9">
    <source>
        <dbReference type="RuleBase" id="RU003733"/>
    </source>
</evidence>
<dbReference type="InterPro" id="IPR018485">
    <property type="entry name" value="FGGY_C"/>
</dbReference>
<dbReference type="KEGG" id="lck:HN018_18130"/>
<dbReference type="GO" id="GO:0005998">
    <property type="term" value="P:xylulose catabolic process"/>
    <property type="evidence" value="ECO:0007669"/>
    <property type="project" value="UniProtKB-UniRule"/>
</dbReference>
<evidence type="ECO:0000256" key="10">
    <source>
        <dbReference type="RuleBase" id="RU364073"/>
    </source>
</evidence>
<evidence type="ECO:0000256" key="4">
    <source>
        <dbReference type="ARBA" id="ARBA00022741"/>
    </source>
</evidence>
<dbReference type="PANTHER" id="PTHR43095:SF5">
    <property type="entry name" value="XYLULOSE KINASE"/>
    <property type="match status" value="1"/>
</dbReference>
<dbReference type="PIRSF" id="PIRSF000538">
    <property type="entry name" value="GlpK"/>
    <property type="match status" value="1"/>
</dbReference>
<feature type="domain" description="Carbohydrate kinase FGGY C-terminal" evidence="12">
    <location>
        <begin position="258"/>
        <end position="447"/>
    </location>
</feature>
<dbReference type="GO" id="GO:0042732">
    <property type="term" value="P:D-xylose metabolic process"/>
    <property type="evidence" value="ECO:0007669"/>
    <property type="project" value="UniProtKB-KW"/>
</dbReference>
<evidence type="ECO:0000259" key="12">
    <source>
        <dbReference type="Pfam" id="PF02782"/>
    </source>
</evidence>
<dbReference type="GO" id="GO:0004856">
    <property type="term" value="F:D-xylulokinase activity"/>
    <property type="evidence" value="ECO:0007669"/>
    <property type="project" value="UniProtKB-UniRule"/>
</dbReference>
<dbReference type="PROSITE" id="PS00445">
    <property type="entry name" value="FGGY_KINASES_2"/>
    <property type="match status" value="1"/>
</dbReference>
<keyword evidence="7 8" id="KW-0119">Carbohydrate metabolism</keyword>